<dbReference type="InterPro" id="IPR046470">
    <property type="entry name" value="SAM_HAT_C"/>
</dbReference>
<feature type="domain" description="S-adenosyl-l-methionine hydroxide adenosyltransferase C-terminal" evidence="4">
    <location>
        <begin position="171"/>
        <end position="254"/>
    </location>
</feature>
<dbReference type="Pfam" id="PF01887">
    <property type="entry name" value="SAM_HAT_N"/>
    <property type="match status" value="1"/>
</dbReference>
<comment type="similarity">
    <text evidence="2">Belongs to the SAM hydrolase / SAM-dependent halogenase family.</text>
</comment>
<dbReference type="EMBL" id="UOGG01000243">
    <property type="protein sequence ID" value="VAX33301.1"/>
    <property type="molecule type" value="Genomic_DNA"/>
</dbReference>
<keyword evidence="1" id="KW-0949">S-adenosyl-L-methionine</keyword>
<gene>
    <name evidence="5" type="ORF">MNBD_NITROSPINAE05-722</name>
</gene>
<dbReference type="Gene3D" id="2.40.30.90">
    <property type="entry name" value="Bacterial fluorinating enzyme like"/>
    <property type="match status" value="1"/>
</dbReference>
<dbReference type="InterPro" id="IPR023228">
    <property type="entry name" value="SAM_OH_AdoTrfase_N_sf"/>
</dbReference>
<sequence length="259" mass="28225">MRAVITLTTDFGLDDPFVGIMKGVILNLLPTVQVIDITHAIEPQNIQQTALVLESAHRYFPKNTVHLVVVDPGVGSDRRPIAVKTKSAIFVGPDNGVLTSAIDSASKVYELTESSYFLKSPSSTFHGRDVFAPATAWIAKGTALSEMGKEISDPQILNFPQPTVHENTITGEIVYIDRFGNLISNVPEKLLRALKMESLTLRIGRQRIQGVTSHYSQCAPGAIGSLINSWGKLEIFCRDGNAAKKLKCHVGTSLTIKKN</sequence>
<feature type="domain" description="S-adenosyl-l-methionine hydroxide adenosyltransferase N-terminal" evidence="3">
    <location>
        <begin position="5"/>
        <end position="148"/>
    </location>
</feature>
<dbReference type="Gene3D" id="3.40.50.10790">
    <property type="entry name" value="S-adenosyl-l-methionine hydroxide adenosyltransferase, N-terminal"/>
    <property type="match status" value="1"/>
</dbReference>
<evidence type="ECO:0008006" key="6">
    <source>
        <dbReference type="Google" id="ProtNLM"/>
    </source>
</evidence>
<organism evidence="5">
    <name type="scientific">hydrothermal vent metagenome</name>
    <dbReference type="NCBI Taxonomy" id="652676"/>
    <lineage>
        <taxon>unclassified sequences</taxon>
        <taxon>metagenomes</taxon>
        <taxon>ecological metagenomes</taxon>
    </lineage>
</organism>
<dbReference type="SUPFAM" id="SSF102522">
    <property type="entry name" value="Bacterial fluorinating enzyme, N-terminal domain"/>
    <property type="match status" value="1"/>
</dbReference>
<dbReference type="InterPro" id="IPR046469">
    <property type="entry name" value="SAM_HAT_N"/>
</dbReference>
<name>A0A3B1D3E9_9ZZZZ</name>
<dbReference type="AlphaFoldDB" id="A0A3B1D3E9"/>
<dbReference type="PIRSF" id="PIRSF006779">
    <property type="entry name" value="UCP006779"/>
    <property type="match status" value="1"/>
</dbReference>
<evidence type="ECO:0000256" key="1">
    <source>
        <dbReference type="ARBA" id="ARBA00022691"/>
    </source>
</evidence>
<reference evidence="5" key="1">
    <citation type="submission" date="2018-06" db="EMBL/GenBank/DDBJ databases">
        <authorList>
            <person name="Zhirakovskaya E."/>
        </authorList>
    </citation>
    <scope>NUCLEOTIDE SEQUENCE</scope>
</reference>
<evidence type="ECO:0000259" key="3">
    <source>
        <dbReference type="Pfam" id="PF01887"/>
    </source>
</evidence>
<accession>A0A3B1D3E9</accession>
<evidence type="ECO:0000313" key="5">
    <source>
        <dbReference type="EMBL" id="VAX33301.1"/>
    </source>
</evidence>
<evidence type="ECO:0000259" key="4">
    <source>
        <dbReference type="Pfam" id="PF20257"/>
    </source>
</evidence>
<protein>
    <recommendedName>
        <fullName evidence="6">SAM-dependent chlorinase/fluorinase</fullName>
    </recommendedName>
</protein>
<evidence type="ECO:0000256" key="2">
    <source>
        <dbReference type="ARBA" id="ARBA00024035"/>
    </source>
</evidence>
<dbReference type="PANTHER" id="PTHR35092:SF1">
    <property type="entry name" value="CHLORINASE MJ1651"/>
    <property type="match status" value="1"/>
</dbReference>
<dbReference type="PANTHER" id="PTHR35092">
    <property type="entry name" value="CHLORINASE MJ1651"/>
    <property type="match status" value="1"/>
</dbReference>
<dbReference type="SUPFAM" id="SSF101852">
    <property type="entry name" value="Bacterial fluorinating enzyme, C-terminal domain"/>
    <property type="match status" value="1"/>
</dbReference>
<dbReference type="Pfam" id="PF20257">
    <property type="entry name" value="SAM_HAT_C"/>
    <property type="match status" value="1"/>
</dbReference>
<proteinExistence type="inferred from homology"/>
<dbReference type="InterPro" id="IPR023227">
    <property type="entry name" value="SAM_OH_AdoTrfase_C_sf"/>
</dbReference>
<dbReference type="InterPro" id="IPR002747">
    <property type="entry name" value="SAM_OH_AdoTrfase"/>
</dbReference>